<name>A0ABD0KG02_9CAEN</name>
<dbReference type="InterPro" id="IPR015917">
    <property type="entry name" value="Pept_C14A"/>
</dbReference>
<evidence type="ECO:0000313" key="12">
    <source>
        <dbReference type="EMBL" id="KAK7486094.1"/>
    </source>
</evidence>
<evidence type="ECO:0000256" key="2">
    <source>
        <dbReference type="ARBA" id="ARBA00022670"/>
    </source>
</evidence>
<dbReference type="InterPro" id="IPR029030">
    <property type="entry name" value="Caspase-like_dom_sf"/>
</dbReference>
<dbReference type="EMBL" id="JACVVK020000184">
    <property type="protein sequence ID" value="KAK7486094.1"/>
    <property type="molecule type" value="Genomic_DNA"/>
</dbReference>
<dbReference type="PROSITE" id="PS50208">
    <property type="entry name" value="CASPASE_P20"/>
    <property type="match status" value="1"/>
</dbReference>
<feature type="domain" description="Macro" evidence="11">
    <location>
        <begin position="19"/>
        <end position="217"/>
    </location>
</feature>
<feature type="domain" description="Caspase family p20" evidence="10">
    <location>
        <begin position="296"/>
        <end position="434"/>
    </location>
</feature>
<sequence>MAVSRDGSSAFNLDRLHISEDKTFPLGRGVTVRISKSDISKTSATAVATGEHCTLNGGGDVSRCLLRNLPTDYPAARQQLIKKIKTFQVGLVYSCTAHICGGPADEGAVIDRVYHAIVPPVGPRSTDRQLPTDWNQLMKRLYLNLFDAADRDGKSSLALPLLGSGKAGATFDEAIEPLAAALQELQRTSKRTLRDINIHVLHSEAFTKLVSRLANEIRARTPVQVSREARQRGPVPFSIKTSQPDAESHTQPQNRPQSASSCGSSASGGSQLSLYLQARQNSQNQDEAPYKMESSPRGMVLIINIEIFLHPEKLKHRPETQMDEKSLLTLFRDVLGFKVNVHRNCTKQEMVNALQSFANQTELHRVDSCVVIVMSHGGKGDIIYGADGDIVNGVPQEGTFMYTSEIQSYFTSSKCPAMRGKPKLFIVQACRGDMEDTIGGPRPFRPARDVAVEDPTQVRHNPEEADMYILSAAVENYVAYRGVFVQLLCEIFRNYAESKHIKDLATMVHRQMGKQVIDGHILTISKDSGTLQKDWFLNPPSQHAPGDSQQ</sequence>
<dbReference type="Pfam" id="PF01661">
    <property type="entry name" value="Macro"/>
    <property type="match status" value="1"/>
</dbReference>
<comment type="similarity">
    <text evidence="1 7">Belongs to the peptidase C14A family.</text>
</comment>
<accession>A0ABD0KG02</accession>
<dbReference type="PROSITE" id="PS01121">
    <property type="entry name" value="CASPASE_HIS"/>
    <property type="match status" value="1"/>
</dbReference>
<evidence type="ECO:0000256" key="3">
    <source>
        <dbReference type="ARBA" id="ARBA00022703"/>
    </source>
</evidence>
<proteinExistence type="inferred from homology"/>
<dbReference type="InterPro" id="IPR002398">
    <property type="entry name" value="Pept_C14"/>
</dbReference>
<evidence type="ECO:0000313" key="13">
    <source>
        <dbReference type="Proteomes" id="UP001519460"/>
    </source>
</evidence>
<comment type="caution">
    <text evidence="12">The sequence shown here is derived from an EMBL/GenBank/DDBJ whole genome shotgun (WGS) entry which is preliminary data.</text>
</comment>
<dbReference type="Proteomes" id="UP001519460">
    <property type="component" value="Unassembled WGS sequence"/>
</dbReference>
<dbReference type="SUPFAM" id="SSF52949">
    <property type="entry name" value="Macro domain-like"/>
    <property type="match status" value="1"/>
</dbReference>
<dbReference type="SMART" id="SM00115">
    <property type="entry name" value="CASc"/>
    <property type="match status" value="1"/>
</dbReference>
<organism evidence="12 13">
    <name type="scientific">Batillaria attramentaria</name>
    <dbReference type="NCBI Taxonomy" id="370345"/>
    <lineage>
        <taxon>Eukaryota</taxon>
        <taxon>Metazoa</taxon>
        <taxon>Spiralia</taxon>
        <taxon>Lophotrochozoa</taxon>
        <taxon>Mollusca</taxon>
        <taxon>Gastropoda</taxon>
        <taxon>Caenogastropoda</taxon>
        <taxon>Sorbeoconcha</taxon>
        <taxon>Cerithioidea</taxon>
        <taxon>Batillariidae</taxon>
        <taxon>Batillaria</taxon>
    </lineage>
</organism>
<evidence type="ECO:0000259" key="11">
    <source>
        <dbReference type="PROSITE" id="PS51154"/>
    </source>
</evidence>
<dbReference type="PROSITE" id="PS01122">
    <property type="entry name" value="CASPASE_CYS"/>
    <property type="match status" value="1"/>
</dbReference>
<keyword evidence="2" id="KW-0645">Protease</keyword>
<dbReference type="Gene3D" id="3.40.220.10">
    <property type="entry name" value="Leucine Aminopeptidase, subunit E, domain 1"/>
    <property type="match status" value="1"/>
</dbReference>
<evidence type="ECO:0000256" key="8">
    <source>
        <dbReference type="SAM" id="MobiDB-lite"/>
    </source>
</evidence>
<dbReference type="SUPFAM" id="SSF52129">
    <property type="entry name" value="Caspase-like"/>
    <property type="match status" value="1"/>
</dbReference>
<keyword evidence="6" id="KW-0865">Zymogen</keyword>
<dbReference type="GO" id="GO:0006508">
    <property type="term" value="P:proteolysis"/>
    <property type="evidence" value="ECO:0007669"/>
    <property type="project" value="UniProtKB-KW"/>
</dbReference>
<dbReference type="PANTHER" id="PTHR47901">
    <property type="entry name" value="CASPASE RECRUITMENT DOMAIN-CONTAINING PROTEIN 18"/>
    <property type="match status" value="1"/>
</dbReference>
<evidence type="ECO:0000256" key="4">
    <source>
        <dbReference type="ARBA" id="ARBA00022801"/>
    </source>
</evidence>
<evidence type="ECO:0000256" key="5">
    <source>
        <dbReference type="ARBA" id="ARBA00022807"/>
    </source>
</evidence>
<dbReference type="InterPro" id="IPR033139">
    <property type="entry name" value="Caspase_cys_AS"/>
</dbReference>
<dbReference type="PROSITE" id="PS50207">
    <property type="entry name" value="CASPASE_P10"/>
    <property type="match status" value="1"/>
</dbReference>
<keyword evidence="5" id="KW-0788">Thiol protease</keyword>
<dbReference type="InterPro" id="IPR002589">
    <property type="entry name" value="Macro_dom"/>
</dbReference>
<dbReference type="GO" id="GO:0006915">
    <property type="term" value="P:apoptotic process"/>
    <property type="evidence" value="ECO:0007669"/>
    <property type="project" value="UniProtKB-KW"/>
</dbReference>
<evidence type="ECO:0000256" key="1">
    <source>
        <dbReference type="ARBA" id="ARBA00010134"/>
    </source>
</evidence>
<dbReference type="SMART" id="SM00506">
    <property type="entry name" value="A1pp"/>
    <property type="match status" value="1"/>
</dbReference>
<feature type="region of interest" description="Disordered" evidence="8">
    <location>
        <begin position="222"/>
        <end position="269"/>
    </location>
</feature>
<dbReference type="InterPro" id="IPR016129">
    <property type="entry name" value="Caspase_his_AS"/>
</dbReference>
<evidence type="ECO:0000256" key="7">
    <source>
        <dbReference type="RuleBase" id="RU003971"/>
    </source>
</evidence>
<keyword evidence="3" id="KW-0053">Apoptosis</keyword>
<dbReference type="PROSITE" id="PS51154">
    <property type="entry name" value="MACRO"/>
    <property type="match status" value="1"/>
</dbReference>
<evidence type="ECO:0000259" key="9">
    <source>
        <dbReference type="PROSITE" id="PS50207"/>
    </source>
</evidence>
<dbReference type="Gene3D" id="3.40.50.1460">
    <property type="match status" value="1"/>
</dbReference>
<feature type="domain" description="Caspase family p10" evidence="9">
    <location>
        <begin position="457"/>
        <end position="539"/>
    </location>
</feature>
<reference evidence="12 13" key="1">
    <citation type="journal article" date="2023" name="Sci. Data">
        <title>Genome assembly of the Korean intertidal mud-creeper Batillaria attramentaria.</title>
        <authorList>
            <person name="Patra A.K."/>
            <person name="Ho P.T."/>
            <person name="Jun S."/>
            <person name="Lee S.J."/>
            <person name="Kim Y."/>
            <person name="Won Y.J."/>
        </authorList>
    </citation>
    <scope>NUCLEOTIDE SEQUENCE [LARGE SCALE GENOMIC DNA]</scope>
    <source>
        <strain evidence="12">Wonlab-2016</strain>
    </source>
</reference>
<dbReference type="InterPro" id="IPR043472">
    <property type="entry name" value="Macro_dom-like"/>
</dbReference>
<dbReference type="PANTHER" id="PTHR47901:SF8">
    <property type="entry name" value="CASPASE-3"/>
    <property type="match status" value="1"/>
</dbReference>
<dbReference type="PRINTS" id="PR00376">
    <property type="entry name" value="IL1BCENZYME"/>
</dbReference>
<gene>
    <name evidence="12" type="ORF">BaRGS_00022703</name>
</gene>
<dbReference type="Pfam" id="PF00656">
    <property type="entry name" value="Peptidase_C14"/>
    <property type="match status" value="1"/>
</dbReference>
<feature type="compositionally biased region" description="Low complexity" evidence="8">
    <location>
        <begin position="257"/>
        <end position="269"/>
    </location>
</feature>
<feature type="compositionally biased region" description="Polar residues" evidence="8">
    <location>
        <begin position="239"/>
        <end position="256"/>
    </location>
</feature>
<dbReference type="InterPro" id="IPR011600">
    <property type="entry name" value="Pept_C14_caspase"/>
</dbReference>
<protein>
    <submittedName>
        <fullName evidence="12">Uncharacterized protein</fullName>
    </submittedName>
</protein>
<dbReference type="AlphaFoldDB" id="A0ABD0KG02"/>
<evidence type="ECO:0000256" key="6">
    <source>
        <dbReference type="ARBA" id="ARBA00023145"/>
    </source>
</evidence>
<keyword evidence="4" id="KW-0378">Hydrolase</keyword>
<evidence type="ECO:0000259" key="10">
    <source>
        <dbReference type="PROSITE" id="PS50208"/>
    </source>
</evidence>
<dbReference type="InterPro" id="IPR002138">
    <property type="entry name" value="Pept_C14_p10"/>
</dbReference>
<keyword evidence="13" id="KW-1185">Reference proteome</keyword>
<dbReference type="InterPro" id="IPR001309">
    <property type="entry name" value="Pept_C14_p20"/>
</dbReference>
<dbReference type="GO" id="GO:0008234">
    <property type="term" value="F:cysteine-type peptidase activity"/>
    <property type="evidence" value="ECO:0007669"/>
    <property type="project" value="UniProtKB-KW"/>
</dbReference>